<dbReference type="GO" id="GO:0048788">
    <property type="term" value="C:cytoskeleton of presynaptic active zone"/>
    <property type="evidence" value="ECO:0007669"/>
    <property type="project" value="TreeGrafter"/>
</dbReference>
<accession>A0A0B2V6L5</accession>
<dbReference type="EMBL" id="JPKZ01002384">
    <property type="protein sequence ID" value="KHN77102.1"/>
    <property type="molecule type" value="Genomic_DNA"/>
</dbReference>
<evidence type="ECO:0000256" key="9">
    <source>
        <dbReference type="SAM" id="Coils"/>
    </source>
</evidence>
<evidence type="ECO:0000313" key="10">
    <source>
        <dbReference type="EMBL" id="KHN77102.1"/>
    </source>
</evidence>
<evidence type="ECO:0000256" key="7">
    <source>
        <dbReference type="ARBA" id="ARBA00023273"/>
    </source>
</evidence>
<reference evidence="10 11" key="1">
    <citation type="submission" date="2014-11" db="EMBL/GenBank/DDBJ databases">
        <title>Genetic blueprint of the zoonotic pathogen Toxocara canis.</title>
        <authorList>
            <person name="Zhu X.-Q."/>
            <person name="Korhonen P.K."/>
            <person name="Cai H."/>
            <person name="Young N.D."/>
            <person name="Nejsum P."/>
            <person name="von Samson-Himmelstjerna G."/>
            <person name="Boag P.R."/>
            <person name="Tan P."/>
            <person name="Li Q."/>
            <person name="Min J."/>
            <person name="Yang Y."/>
            <person name="Wang X."/>
            <person name="Fang X."/>
            <person name="Hall R.S."/>
            <person name="Hofmann A."/>
            <person name="Sternberg P.W."/>
            <person name="Jex A.R."/>
            <person name="Gasser R.B."/>
        </authorList>
    </citation>
    <scope>NUCLEOTIDE SEQUENCE [LARGE SCALE GENOMIC DNA]</scope>
    <source>
        <strain evidence="10">PN_DK_2014</strain>
    </source>
</reference>
<dbReference type="GO" id="GO:0007274">
    <property type="term" value="P:neuromuscular synaptic transmission"/>
    <property type="evidence" value="ECO:0007669"/>
    <property type="project" value="TreeGrafter"/>
</dbReference>
<evidence type="ECO:0000256" key="4">
    <source>
        <dbReference type="ARBA" id="ARBA00023018"/>
    </source>
</evidence>
<evidence type="ECO:0000313" key="11">
    <source>
        <dbReference type="Proteomes" id="UP000031036"/>
    </source>
</evidence>
<evidence type="ECO:0000256" key="5">
    <source>
        <dbReference type="ARBA" id="ARBA00023054"/>
    </source>
</evidence>
<dbReference type="GO" id="GO:0048167">
    <property type="term" value="P:regulation of synaptic plasticity"/>
    <property type="evidence" value="ECO:0007669"/>
    <property type="project" value="TreeGrafter"/>
</dbReference>
<dbReference type="GO" id="GO:0098882">
    <property type="term" value="F:structural constituent of presynaptic active zone"/>
    <property type="evidence" value="ECO:0007669"/>
    <property type="project" value="TreeGrafter"/>
</dbReference>
<feature type="coiled-coil region" evidence="9">
    <location>
        <begin position="909"/>
        <end position="969"/>
    </location>
</feature>
<keyword evidence="4" id="KW-0770">Synapse</keyword>
<dbReference type="Proteomes" id="UP000031036">
    <property type="component" value="Unassembled WGS sequence"/>
</dbReference>
<dbReference type="Gene3D" id="1.10.287.1490">
    <property type="match status" value="1"/>
</dbReference>
<keyword evidence="6" id="KW-0206">Cytoskeleton</keyword>
<keyword evidence="7" id="KW-0966">Cell projection</keyword>
<organism evidence="10 11">
    <name type="scientific">Toxocara canis</name>
    <name type="common">Canine roundworm</name>
    <dbReference type="NCBI Taxonomy" id="6265"/>
    <lineage>
        <taxon>Eukaryota</taxon>
        <taxon>Metazoa</taxon>
        <taxon>Ecdysozoa</taxon>
        <taxon>Nematoda</taxon>
        <taxon>Chromadorea</taxon>
        <taxon>Rhabditida</taxon>
        <taxon>Spirurina</taxon>
        <taxon>Ascaridomorpha</taxon>
        <taxon>Ascaridoidea</taxon>
        <taxon>Toxocaridae</taxon>
        <taxon>Toxocara</taxon>
    </lineage>
</organism>
<keyword evidence="3" id="KW-0597">Phosphoprotein</keyword>
<evidence type="ECO:0000256" key="6">
    <source>
        <dbReference type="ARBA" id="ARBA00023212"/>
    </source>
</evidence>
<sequence>MLDLVESWMNGDGLTGEIWSCNIVFCLYDQLCHLFAMYAFCIALYCTTELAIGSEKMQNNVKWEEEEVKRLQEKEKAARVAEPLASVFGCSLKWTLVIRRRREMPARLRLQIECCTSVCISMRDFPFSILVANEAIANRFAGSAFYGGVVGNAPVGVYGLKAGGAGGGGARGAQRNAPSLYDSYQVGASDLGSVLGAVAVPTPSLGLYSTGQAALRSRSVGATSLVDVICDAMETTAAAACPSQPRRTFPALQRQHRSFDGMELLGDYESNEWPSALAPLNVSTASTAAGGPGAHPLGAGPLSNPTTSNAHFWKQPFNNEWPSALAPLNVSTASTAAGGPGAHPLGAGPLSNPTTSNAHFWKQPFNVPRNETYLNASDSQLAREYELLKREYESAVQKLNSTMSSIKTFWSPELKRERQLRKEESAKVAALQRQISHGNVSGPCASDFRIAELEGELENSQFELMKKDETIRRLVERQGGAGGARLVDSGGAAGSRLAELETRCNQLESLVAIRDQQLRSMEQQLAKIPFTGTQRDAAKDRRIADLEEELARLRAHGIDAPRDFTDKSVTSHELHTVRMKMERSEMELAQKTSELAAAQTRLQAATEENADLRKHLGVLRDSTTAKEQHATLLQSDIEALRAKLETKNGQIEQKEKLCERLESELTLTKGHLADLRETNKGCEQRMSQLVARLDGLETVLREKEQELEKTKQKLLAQPDVQMERQMQLQIDEANREKTRLQCLIDDLRRTAEKEKTQQLETFQEQNRQLTAAIESLQKELSDRQILLESQNEKIGDLDRELCSAERQRKEQTPQQTNDEQLAEARKEIESLLRMVQTLEKDKSSLLSQCKQLQGTLEEVHKEGPLTTTTSHRSDTLTLSTNGTLKSRVEELEEALRESVSITAERELHVAQQKQLNQQLALQLSESRREVCELRKMVKELSSGDREEMVRSFEAERRKHIEQLLQLKHEALVAAIAEKDAHIALLEQSHERPRDEIETLRAHKEKLIEKLKQENDRRAQLVGSTAINVAPGAQIQPSLSAMGTFAPAPTMPLTVAAAPLPTASSTADQEDDAEGIWA</sequence>
<keyword evidence="11" id="KW-1185">Reference proteome</keyword>
<evidence type="ECO:0000256" key="2">
    <source>
        <dbReference type="ARBA" id="ARBA00022490"/>
    </source>
</evidence>
<keyword evidence="5 9" id="KW-0175">Coiled coil</keyword>
<dbReference type="InterPro" id="IPR019323">
    <property type="entry name" value="ELKS/CAST"/>
</dbReference>
<dbReference type="PANTHER" id="PTHR18861">
    <property type="entry name" value="ELKS/RAB6-INTERACTING/CAST PROTEIN"/>
    <property type="match status" value="1"/>
</dbReference>
<protein>
    <submittedName>
        <fullName evidence="10">ELKS/Rab6-interacting/CAST family member 1</fullName>
    </submittedName>
</protein>
<evidence type="ECO:0000256" key="8">
    <source>
        <dbReference type="ARBA" id="ARBA00034106"/>
    </source>
</evidence>
<comment type="caution">
    <text evidence="10">The sequence shown here is derived from an EMBL/GenBank/DDBJ whole genome shotgun (WGS) entry which is preliminary data.</text>
</comment>
<evidence type="ECO:0000256" key="1">
    <source>
        <dbReference type="ARBA" id="ARBA00004245"/>
    </source>
</evidence>
<dbReference type="PANTHER" id="PTHR18861:SF0">
    <property type="entry name" value="BRUCHPILOT, ISOFORM J"/>
    <property type="match status" value="1"/>
</dbReference>
<dbReference type="OrthoDB" id="2019763at2759"/>
<comment type="subcellular location">
    <subcellularLocation>
        <location evidence="1">Cytoplasm</location>
        <location evidence="1">Cytoskeleton</location>
    </subcellularLocation>
    <subcellularLocation>
        <location evidence="8">Presynapse</location>
    </subcellularLocation>
</comment>
<dbReference type="GO" id="GO:0030424">
    <property type="term" value="C:axon"/>
    <property type="evidence" value="ECO:0007669"/>
    <property type="project" value="UniProtKB-SubCell"/>
</dbReference>
<dbReference type="STRING" id="6265.A0A0B2V6L5"/>
<proteinExistence type="predicted"/>
<dbReference type="AlphaFoldDB" id="A0A0B2V6L5"/>
<keyword evidence="2" id="KW-0963">Cytoplasm</keyword>
<dbReference type="Pfam" id="PF10174">
    <property type="entry name" value="Cast"/>
    <property type="match status" value="3"/>
</dbReference>
<name>A0A0B2V6L5_TOXCA</name>
<evidence type="ECO:0000256" key="3">
    <source>
        <dbReference type="ARBA" id="ARBA00022553"/>
    </source>
</evidence>
<feature type="coiled-coil region" evidence="9">
    <location>
        <begin position="382"/>
        <end position="470"/>
    </location>
</feature>
<feature type="coiled-coil region" evidence="9">
    <location>
        <begin position="581"/>
        <end position="793"/>
    </location>
</feature>
<feature type="coiled-coil region" evidence="9">
    <location>
        <begin position="821"/>
        <end position="855"/>
    </location>
</feature>
<gene>
    <name evidence="10" type="primary">Erc1</name>
    <name evidence="10" type="ORF">Tcan_06135</name>
</gene>